<keyword evidence="3" id="KW-1185">Reference proteome</keyword>
<proteinExistence type="predicted"/>
<dbReference type="AlphaFoldDB" id="A0A5B7CPW8"/>
<organism evidence="2 3">
    <name type="scientific">Portunus trituberculatus</name>
    <name type="common">Swimming crab</name>
    <name type="synonym">Neptunus trituberculatus</name>
    <dbReference type="NCBI Taxonomy" id="210409"/>
    <lineage>
        <taxon>Eukaryota</taxon>
        <taxon>Metazoa</taxon>
        <taxon>Ecdysozoa</taxon>
        <taxon>Arthropoda</taxon>
        <taxon>Crustacea</taxon>
        <taxon>Multicrustacea</taxon>
        <taxon>Malacostraca</taxon>
        <taxon>Eumalacostraca</taxon>
        <taxon>Eucarida</taxon>
        <taxon>Decapoda</taxon>
        <taxon>Pleocyemata</taxon>
        <taxon>Brachyura</taxon>
        <taxon>Eubrachyura</taxon>
        <taxon>Portunoidea</taxon>
        <taxon>Portunidae</taxon>
        <taxon>Portuninae</taxon>
        <taxon>Portunus</taxon>
    </lineage>
</organism>
<reference evidence="2 3" key="1">
    <citation type="submission" date="2019-05" db="EMBL/GenBank/DDBJ databases">
        <title>Another draft genome of Portunus trituberculatus and its Hox gene families provides insights of decapod evolution.</title>
        <authorList>
            <person name="Jeong J.-H."/>
            <person name="Song I."/>
            <person name="Kim S."/>
            <person name="Choi T."/>
            <person name="Kim D."/>
            <person name="Ryu S."/>
            <person name="Kim W."/>
        </authorList>
    </citation>
    <scope>NUCLEOTIDE SEQUENCE [LARGE SCALE GENOMIC DNA]</scope>
    <source>
        <tissue evidence="2">Muscle</tissue>
    </source>
</reference>
<dbReference type="EMBL" id="VSRR010000150">
    <property type="protein sequence ID" value="MPC11188.1"/>
    <property type="molecule type" value="Genomic_DNA"/>
</dbReference>
<evidence type="ECO:0000313" key="3">
    <source>
        <dbReference type="Proteomes" id="UP000324222"/>
    </source>
</evidence>
<sequence>MTRMHRTAGITLEARSSHPPARPSCPPPPTTPPPPRPGARRLYEPPLIAGHSRVVWGLKASEGSTDRSSAAEAKLLFLTPDPALIIGTHTYHEICVRLDHIADIRKCLWRSED</sequence>
<dbReference type="Proteomes" id="UP000324222">
    <property type="component" value="Unassembled WGS sequence"/>
</dbReference>
<name>A0A5B7CPW8_PORTR</name>
<feature type="region of interest" description="Disordered" evidence="1">
    <location>
        <begin position="1"/>
        <end position="44"/>
    </location>
</feature>
<protein>
    <submittedName>
        <fullName evidence="2">Uncharacterized protein</fullName>
    </submittedName>
</protein>
<comment type="caution">
    <text evidence="2">The sequence shown here is derived from an EMBL/GenBank/DDBJ whole genome shotgun (WGS) entry which is preliminary data.</text>
</comment>
<feature type="compositionally biased region" description="Pro residues" evidence="1">
    <location>
        <begin position="20"/>
        <end position="37"/>
    </location>
</feature>
<gene>
    <name evidence="2" type="ORF">E2C01_003846</name>
</gene>
<evidence type="ECO:0000313" key="2">
    <source>
        <dbReference type="EMBL" id="MPC11188.1"/>
    </source>
</evidence>
<accession>A0A5B7CPW8</accession>
<evidence type="ECO:0000256" key="1">
    <source>
        <dbReference type="SAM" id="MobiDB-lite"/>
    </source>
</evidence>